<dbReference type="RefSeq" id="WP_353293096.1">
    <property type="nucleotide sequence ID" value="NZ_BAABWH010000001.1"/>
</dbReference>
<dbReference type="InterPro" id="IPR045179">
    <property type="entry name" value="YgfZ/GcvT"/>
</dbReference>
<dbReference type="SUPFAM" id="SSF103025">
    <property type="entry name" value="Folate-binding domain"/>
    <property type="match status" value="1"/>
</dbReference>
<dbReference type="Gene3D" id="3.30.70.1400">
    <property type="entry name" value="Aminomethyltransferase beta-barrel domains"/>
    <property type="match status" value="1"/>
</dbReference>
<evidence type="ECO:0000313" key="2">
    <source>
        <dbReference type="Proteomes" id="UP001481413"/>
    </source>
</evidence>
<keyword evidence="2" id="KW-1185">Reference proteome</keyword>
<organism evidence="1 2">
    <name type="scientific">Thalassolituus maritimus</name>
    <dbReference type="NCBI Taxonomy" id="484498"/>
    <lineage>
        <taxon>Bacteria</taxon>
        <taxon>Pseudomonadati</taxon>
        <taxon>Pseudomonadota</taxon>
        <taxon>Gammaproteobacteria</taxon>
        <taxon>Oceanospirillales</taxon>
        <taxon>Oceanospirillaceae</taxon>
        <taxon>Thalassolituus</taxon>
    </lineage>
</organism>
<dbReference type="Gene3D" id="2.40.30.160">
    <property type="match status" value="1"/>
</dbReference>
<sequence>MNDLISDFGNISEQGFVPAQADTKGQGRTVLSQFALLAVDGPDSERFLQGQLTCDMSEVTLTEWRPGACCTARGQMIANFIVLKSETGYLLRLPSAQVQPLMDHLKKYAVFFKAEMKTAEHLLLIGELPTSTSDSESPATQTVSPTVSTPTIIWPDGRAEYWTDESQARELLTNSLLTSEAEWSGADITSGWLWLLPESADQWAPQYIDWQQHEGISFSKGCYTGQEIIARLQYRSKSKRHLFSVESDHPLPSVMTPIALNGRDKGEIGSIGLGSFQNSGLAVMNADAQEIQGECDGHPVTLRRLFYTEE</sequence>
<evidence type="ECO:0000313" key="1">
    <source>
        <dbReference type="EMBL" id="GAA6144153.1"/>
    </source>
</evidence>
<proteinExistence type="predicted"/>
<dbReference type="InterPro" id="IPR017703">
    <property type="entry name" value="YgfZ/GCV_T_CS"/>
</dbReference>
<dbReference type="Proteomes" id="UP001481413">
    <property type="component" value="Unassembled WGS sequence"/>
</dbReference>
<name>A0ABP9ZVJ1_9GAMM</name>
<dbReference type="PANTHER" id="PTHR22602">
    <property type="entry name" value="TRANSFERASE CAF17, MITOCHONDRIAL-RELATED"/>
    <property type="match status" value="1"/>
</dbReference>
<accession>A0ABP9ZVJ1</accession>
<protein>
    <submittedName>
        <fullName evidence="1">Folate-binding protein YgfZ</fullName>
    </submittedName>
</protein>
<gene>
    <name evidence="1" type="ORF">NBRC116585_02700</name>
</gene>
<reference evidence="1 2" key="1">
    <citation type="submission" date="2024-04" db="EMBL/GenBank/DDBJ databases">
        <title>Draft genome sequence of Thalassolituus maritimus NBRC 116585.</title>
        <authorList>
            <person name="Miyakawa T."/>
            <person name="Kusuya Y."/>
            <person name="Miura T."/>
        </authorList>
    </citation>
    <scope>NUCLEOTIDE SEQUENCE [LARGE SCALE GENOMIC DNA]</scope>
    <source>
        <strain evidence="1 2">5NW40-0001</strain>
    </source>
</reference>
<dbReference type="NCBIfam" id="TIGR03317">
    <property type="entry name" value="ygfZ_signature"/>
    <property type="match status" value="1"/>
</dbReference>
<comment type="caution">
    <text evidence="1">The sequence shown here is derived from an EMBL/GenBank/DDBJ whole genome shotgun (WGS) entry which is preliminary data.</text>
</comment>
<dbReference type="EMBL" id="BAABWH010000001">
    <property type="protein sequence ID" value="GAA6144153.1"/>
    <property type="molecule type" value="Genomic_DNA"/>
</dbReference>
<dbReference type="PANTHER" id="PTHR22602:SF0">
    <property type="entry name" value="TRANSFERASE CAF17, MITOCHONDRIAL-RELATED"/>
    <property type="match status" value="1"/>
</dbReference>